<feature type="compositionally biased region" description="Acidic residues" evidence="1">
    <location>
        <begin position="205"/>
        <end position="219"/>
    </location>
</feature>
<dbReference type="Proteomes" id="UP000037274">
    <property type="component" value="Unassembled WGS sequence"/>
</dbReference>
<evidence type="ECO:0000256" key="2">
    <source>
        <dbReference type="SAM" id="Phobius"/>
    </source>
</evidence>
<dbReference type="RefSeq" id="WP_048573995.1">
    <property type="nucleotide sequence ID" value="NZ_LFEH01000122.1"/>
</dbReference>
<protein>
    <submittedName>
        <fullName evidence="3">Protein transporter Sec31</fullName>
    </submittedName>
</protein>
<reference evidence="3 4" key="1">
    <citation type="submission" date="2015-06" db="EMBL/GenBank/DDBJ databases">
        <title>Draft genome sequence of Streptomyces leeuwenhoekii C58, which produces the novel lasso peptide, chaxapeptin.</title>
        <authorList>
            <person name="Yi Y."/>
            <person name="Hai D."/>
            <person name="Jaspars M."/>
            <person name="Sheng H."/>
            <person name="Rateb M.E."/>
            <person name="Bull A."/>
            <person name="Goodfellow M."/>
            <person name="Asenjo J.A."/>
            <person name="Ebel R."/>
        </authorList>
    </citation>
    <scope>NUCLEOTIDE SEQUENCE [LARGE SCALE GENOMIC DNA]</scope>
    <source>
        <strain evidence="3 4">C58</strain>
    </source>
</reference>
<feature type="transmembrane region" description="Helical" evidence="2">
    <location>
        <begin position="107"/>
        <end position="126"/>
    </location>
</feature>
<evidence type="ECO:0000256" key="1">
    <source>
        <dbReference type="SAM" id="MobiDB-lite"/>
    </source>
</evidence>
<sequence length="274" mass="29139">MKTRTTTQLVPHTVDGKTRMIPITVDTPAPPRDWDHLILNGVTSIAALVLTASVIWSTASIGDLLARAVIEPAAYGAAVVFDLAWIGCMAVEWLARYDEDRAALPRRAGHVMLVLAMLAVGAHGKVAGYWEIGLIGAAVSALAKGLWTVVLRHQTPPLDARTRAWIQGELADAGASLALIPVRRQLQRAEAQVAAERAAITGPDSDPDGPDESADDPDTDPQPSAAGPMTIKDAVRTALDSGIREPDRVLAYVRQVADANAKPDTVSRYIRLAG</sequence>
<feature type="compositionally biased region" description="Low complexity" evidence="1">
    <location>
        <begin position="194"/>
        <end position="204"/>
    </location>
</feature>
<evidence type="ECO:0000313" key="3">
    <source>
        <dbReference type="EMBL" id="KMS71317.1"/>
    </source>
</evidence>
<keyword evidence="2" id="KW-0812">Transmembrane</keyword>
<proteinExistence type="predicted"/>
<organism evidence="3 4">
    <name type="scientific">Streptomyces leeuwenhoekii</name>
    <dbReference type="NCBI Taxonomy" id="1437453"/>
    <lineage>
        <taxon>Bacteria</taxon>
        <taxon>Bacillati</taxon>
        <taxon>Actinomycetota</taxon>
        <taxon>Actinomycetes</taxon>
        <taxon>Kitasatosporales</taxon>
        <taxon>Streptomycetaceae</taxon>
        <taxon>Streptomyces</taxon>
    </lineage>
</organism>
<name>A0ABR5HSY4_STRLW</name>
<feature type="transmembrane region" description="Helical" evidence="2">
    <location>
        <begin position="73"/>
        <end position="95"/>
    </location>
</feature>
<feature type="transmembrane region" description="Helical" evidence="2">
    <location>
        <begin position="37"/>
        <end position="61"/>
    </location>
</feature>
<accession>A0ABR5HSY4</accession>
<keyword evidence="2" id="KW-1133">Transmembrane helix</keyword>
<keyword evidence="2" id="KW-0472">Membrane</keyword>
<feature type="region of interest" description="Disordered" evidence="1">
    <location>
        <begin position="194"/>
        <end position="238"/>
    </location>
</feature>
<comment type="caution">
    <text evidence="3">The sequence shown here is derived from an EMBL/GenBank/DDBJ whole genome shotgun (WGS) entry which is preliminary data.</text>
</comment>
<evidence type="ECO:0000313" key="4">
    <source>
        <dbReference type="Proteomes" id="UP000037274"/>
    </source>
</evidence>
<keyword evidence="4" id="KW-1185">Reference proteome</keyword>
<dbReference type="EMBL" id="LFEH01000122">
    <property type="protein sequence ID" value="KMS71317.1"/>
    <property type="molecule type" value="Genomic_DNA"/>
</dbReference>
<gene>
    <name evidence="3" type="ORF">ACH49_24805</name>
</gene>